<proteinExistence type="predicted"/>
<name>A0AAN8PIA6_POLSC</name>
<dbReference type="EMBL" id="JAWJWE010000006">
    <property type="protein sequence ID" value="KAK6632889.1"/>
    <property type="molecule type" value="Genomic_DNA"/>
</dbReference>
<evidence type="ECO:0000256" key="1">
    <source>
        <dbReference type="SAM" id="MobiDB-lite"/>
    </source>
</evidence>
<gene>
    <name evidence="2" type="ORF">RUM43_012628</name>
</gene>
<dbReference type="AlphaFoldDB" id="A0AAN8PIA6"/>
<organism evidence="2 3">
    <name type="scientific">Polyplax serrata</name>
    <name type="common">Common mouse louse</name>
    <dbReference type="NCBI Taxonomy" id="468196"/>
    <lineage>
        <taxon>Eukaryota</taxon>
        <taxon>Metazoa</taxon>
        <taxon>Ecdysozoa</taxon>
        <taxon>Arthropoda</taxon>
        <taxon>Hexapoda</taxon>
        <taxon>Insecta</taxon>
        <taxon>Pterygota</taxon>
        <taxon>Neoptera</taxon>
        <taxon>Paraneoptera</taxon>
        <taxon>Psocodea</taxon>
        <taxon>Troctomorpha</taxon>
        <taxon>Phthiraptera</taxon>
        <taxon>Anoplura</taxon>
        <taxon>Polyplacidae</taxon>
        <taxon>Polyplax</taxon>
    </lineage>
</organism>
<feature type="compositionally biased region" description="Basic and acidic residues" evidence="1">
    <location>
        <begin position="1"/>
        <end position="36"/>
    </location>
</feature>
<comment type="caution">
    <text evidence="2">The sequence shown here is derived from an EMBL/GenBank/DDBJ whole genome shotgun (WGS) entry which is preliminary data.</text>
</comment>
<evidence type="ECO:0000313" key="3">
    <source>
        <dbReference type="Proteomes" id="UP001372834"/>
    </source>
</evidence>
<protein>
    <submittedName>
        <fullName evidence="2">Uncharacterized protein</fullName>
    </submittedName>
</protein>
<reference evidence="2 3" key="1">
    <citation type="submission" date="2023-10" db="EMBL/GenBank/DDBJ databases">
        <title>Genomes of two closely related lineages of the louse Polyplax serrata with different host specificities.</title>
        <authorList>
            <person name="Martinu J."/>
            <person name="Tarabai H."/>
            <person name="Stefka J."/>
            <person name="Hypsa V."/>
        </authorList>
    </citation>
    <scope>NUCLEOTIDE SEQUENCE [LARGE SCALE GENOMIC DNA]</scope>
    <source>
        <strain evidence="2">HR10_N</strain>
    </source>
</reference>
<dbReference type="Proteomes" id="UP001372834">
    <property type="component" value="Unassembled WGS sequence"/>
</dbReference>
<evidence type="ECO:0000313" key="2">
    <source>
        <dbReference type="EMBL" id="KAK6632889.1"/>
    </source>
</evidence>
<feature type="compositionally biased region" description="Polar residues" evidence="1">
    <location>
        <begin position="45"/>
        <end position="54"/>
    </location>
</feature>
<feature type="region of interest" description="Disordered" evidence="1">
    <location>
        <begin position="1"/>
        <end position="80"/>
    </location>
</feature>
<accession>A0AAN8PIA6</accession>
<sequence length="80" mass="9664">MLIIKRERERERERETKRERERERNEKREREREKTHVSKIAKSVENYTTPGQTEGSKRGTWKQILIWDGGGGGRPKERND</sequence>